<gene>
    <name evidence="7" type="ORF">BN1211_5623</name>
</gene>
<keyword evidence="2 5" id="KW-0813">Transport</keyword>
<comment type="subunit">
    <text evidence="5">V-ATPase is a heteromultimeric enzyme made up of two complexes: the ATP-hydrolytic V1 complex and the proton translocation V0 complex.</text>
</comment>
<evidence type="ECO:0000313" key="7">
    <source>
        <dbReference type="EMBL" id="CEP24731.1"/>
    </source>
</evidence>
<evidence type="ECO:0000256" key="1">
    <source>
        <dbReference type="ARBA" id="ARBA00008613"/>
    </source>
</evidence>
<feature type="domain" description="ATPase V1 complex subunit H C-terminal" evidence="6">
    <location>
        <begin position="340"/>
        <end position="457"/>
    </location>
</feature>
<dbReference type="InterPro" id="IPR011989">
    <property type="entry name" value="ARM-like"/>
</dbReference>
<evidence type="ECO:0000256" key="2">
    <source>
        <dbReference type="ARBA" id="ARBA00022448"/>
    </source>
</evidence>
<dbReference type="PANTHER" id="PTHR10698:SF0">
    <property type="entry name" value="V-TYPE PROTON ATPASE SUBUNIT H"/>
    <property type="match status" value="1"/>
</dbReference>
<dbReference type="Proteomes" id="UP000038830">
    <property type="component" value="Unassembled WGS sequence"/>
</dbReference>
<dbReference type="InterPro" id="IPR011987">
    <property type="entry name" value="ATPase_V1-cplx_hsu_C"/>
</dbReference>
<organism evidence="7 8">
    <name type="scientific">Cyberlindnera jadinii (strain ATCC 18201 / CBS 1600 / BCRC 20928 / JCM 3617 / NBRC 0987 / NRRL Y-1542)</name>
    <name type="common">Torula yeast</name>
    <name type="synonym">Candida utilis</name>
    <dbReference type="NCBI Taxonomy" id="983966"/>
    <lineage>
        <taxon>Eukaryota</taxon>
        <taxon>Fungi</taxon>
        <taxon>Dikarya</taxon>
        <taxon>Ascomycota</taxon>
        <taxon>Saccharomycotina</taxon>
        <taxon>Saccharomycetes</taxon>
        <taxon>Phaffomycetales</taxon>
        <taxon>Phaffomycetaceae</taxon>
        <taxon>Cyberlindnera</taxon>
    </lineage>
</organism>
<evidence type="ECO:0000256" key="3">
    <source>
        <dbReference type="ARBA" id="ARBA00022781"/>
    </source>
</evidence>
<dbReference type="InterPro" id="IPR038497">
    <property type="entry name" value="ATPase_V1-cplx_hsu_C_sf"/>
</dbReference>
<dbReference type="Gene3D" id="1.25.40.150">
    <property type="entry name" value="V-type ATPase, subunit H, C-terminal domain"/>
    <property type="match status" value="1"/>
</dbReference>
<dbReference type="InterPro" id="IPR016024">
    <property type="entry name" value="ARM-type_fold"/>
</dbReference>
<dbReference type="Pfam" id="PF11698">
    <property type="entry name" value="V-ATPase_H_C"/>
    <property type="match status" value="1"/>
</dbReference>
<dbReference type="Gene3D" id="1.25.10.10">
    <property type="entry name" value="Leucine-rich Repeat Variant"/>
    <property type="match status" value="1"/>
</dbReference>
<dbReference type="GO" id="GO:0046961">
    <property type="term" value="F:proton-transporting ATPase activity, rotational mechanism"/>
    <property type="evidence" value="ECO:0007669"/>
    <property type="project" value="UniProtKB-UniRule"/>
</dbReference>
<comment type="function">
    <text evidence="5">Subunit of the V1 complex of vacuolar(H+)-ATPase (V-ATPase), a multisubunit enzyme composed of a peripheral complex (V1) that hydrolyzes ATP and a membrane integral complex (V0) that translocates protons. V-ATPase is responsible for acidifying and maintaining the pH of intracellular compartments.</text>
</comment>
<dbReference type="PANTHER" id="PTHR10698">
    <property type="entry name" value="V-TYPE PROTON ATPASE SUBUNIT H"/>
    <property type="match status" value="1"/>
</dbReference>
<evidence type="ECO:0000256" key="4">
    <source>
        <dbReference type="ARBA" id="ARBA00023065"/>
    </source>
</evidence>
<dbReference type="AlphaFoldDB" id="A0A0H5C8U4"/>
<evidence type="ECO:0000256" key="5">
    <source>
        <dbReference type="PIRNR" id="PIRNR032184"/>
    </source>
</evidence>
<dbReference type="PIRSF" id="PIRSF032184">
    <property type="entry name" value="ATPase_V1_H"/>
    <property type="match status" value="1"/>
</dbReference>
<evidence type="ECO:0000259" key="6">
    <source>
        <dbReference type="Pfam" id="PF11698"/>
    </source>
</evidence>
<name>A0A0H5C8U4_CYBJN</name>
<reference evidence="8" key="1">
    <citation type="journal article" date="2015" name="J. Biotechnol.">
        <title>The structure of the Cyberlindnera jadinii genome and its relation to Candida utilis analyzed by the occurrence of single nucleotide polymorphisms.</title>
        <authorList>
            <person name="Rupp O."/>
            <person name="Brinkrolf K."/>
            <person name="Buerth C."/>
            <person name="Kunigo M."/>
            <person name="Schneider J."/>
            <person name="Jaenicke S."/>
            <person name="Goesmann A."/>
            <person name="Puehler A."/>
            <person name="Jaeger K.-E."/>
            <person name="Ernst J.F."/>
        </authorList>
    </citation>
    <scope>NUCLEOTIDE SEQUENCE [LARGE SCALE GENOMIC DNA]</scope>
    <source>
        <strain evidence="8">ATCC 18201 / CBS 1600 / BCRC 20928 / JCM 3617 / NBRC 0987 / NRRL Y-1542</strain>
    </source>
</reference>
<keyword evidence="4 5" id="KW-0406">Ion transport</keyword>
<keyword evidence="3 5" id="KW-0375">Hydrogen ion transport</keyword>
<dbReference type="InterPro" id="IPR004908">
    <property type="entry name" value="ATPase_V1-cplx_hsu"/>
</dbReference>
<comment type="similarity">
    <text evidence="1 5">Belongs to the V-ATPase H subunit family.</text>
</comment>
<evidence type="ECO:0000313" key="8">
    <source>
        <dbReference type="Proteomes" id="UP000038830"/>
    </source>
</evidence>
<dbReference type="GO" id="GO:0000221">
    <property type="term" value="C:vacuolar proton-transporting V-type ATPase, V1 domain"/>
    <property type="evidence" value="ECO:0007669"/>
    <property type="project" value="UniProtKB-UniRule"/>
</dbReference>
<accession>A0A0H5C8U4</accession>
<dbReference type="Pfam" id="PF03224">
    <property type="entry name" value="V-ATPase_H_N"/>
    <property type="match status" value="1"/>
</dbReference>
<proteinExistence type="inferred from homology"/>
<dbReference type="GO" id="GO:0000329">
    <property type="term" value="C:fungal-type vacuole membrane"/>
    <property type="evidence" value="ECO:0007669"/>
    <property type="project" value="TreeGrafter"/>
</dbReference>
<dbReference type="EMBL" id="CDQK01000006">
    <property type="protein sequence ID" value="CEP24731.1"/>
    <property type="molecule type" value="Genomic_DNA"/>
</dbReference>
<protein>
    <recommendedName>
        <fullName evidence="5">V-type proton ATPase subunit H</fullName>
    </recommendedName>
</protein>
<sequence>MTVDQTKHLQLESTYLDDYRSAIRSKTIPWDGFARSELLTSQQAKQLSELEGATVRKRVEKVLSEEHAEAYASTLFDLLSKKMPQERSDIKKYILVLISDLLDHGEFAQRVLAKDPHTTLNALVEYVDSSDEIVKLLSLYNAVYLLIQPGIQSNVEPSVVIRVFEELNALVDATSFNLKFFALELISDLLAVKPYRPIYWQSHSKFIPNLFQNLNGHIAHNSTESIQFQYKILLSLWLLTFNHKVLVDFSKYYLSETLSLLSLAKSSIKEKIVRLVVSIFINLTSIPANEAINLHNLKYLILMGDILPTLSNLKERKWSDEELIEDLDVLYNSVQDVYSQLTSFDEYLQELDSKQFKNSPVHSNDEFFMDNLEKFQDNNYKVFKQLLKLLDVPHMEPKSLVLVLGDIGRILKLDPKSIEILSKVDKKHTIMDLLNHKNSEVRYQALKATQFIVSQTFK</sequence>
<dbReference type="SUPFAM" id="SSF48371">
    <property type="entry name" value="ARM repeat"/>
    <property type="match status" value="1"/>
</dbReference>